<evidence type="ECO:0000313" key="7">
    <source>
        <dbReference type="Proteomes" id="UP000599383"/>
    </source>
</evidence>
<protein>
    <submittedName>
        <fullName evidence="6">Response regulator</fullName>
    </submittedName>
</protein>
<dbReference type="InterPro" id="IPR001789">
    <property type="entry name" value="Sig_transdc_resp-reg_receiver"/>
</dbReference>
<dbReference type="Pfam" id="PF00486">
    <property type="entry name" value="Trans_reg_C"/>
    <property type="match status" value="1"/>
</dbReference>
<dbReference type="PROSITE" id="PS50110">
    <property type="entry name" value="RESPONSE_REGULATORY"/>
    <property type="match status" value="1"/>
</dbReference>
<feature type="modified residue" description="4-aspartylphosphate" evidence="2">
    <location>
        <position position="51"/>
    </location>
</feature>
<dbReference type="SUPFAM" id="SSF52172">
    <property type="entry name" value="CheY-like"/>
    <property type="match status" value="1"/>
</dbReference>
<reference evidence="6 7" key="1">
    <citation type="submission" date="2019-12" db="EMBL/GenBank/DDBJ databases">
        <title>Ruegeria JWLKs population differentiation of coral mucus and skeleton niches.</title>
        <authorList>
            <person name="Luo D."/>
        </authorList>
    </citation>
    <scope>NUCLEOTIDE SEQUENCE [LARGE SCALE GENOMIC DNA]</scope>
    <source>
        <strain evidence="6 7">HKCCD6238</strain>
    </source>
</reference>
<dbReference type="SMART" id="SM00448">
    <property type="entry name" value="REC"/>
    <property type="match status" value="1"/>
</dbReference>
<sequence>MKVLVAEDDDTLRGDLECLLRARGDIVRLSGNGNDALFLGETEDWDAIVLDLGLPGLDGLSILREWRSRKVAAPVLILSARDSWNDIVSGLRSGADDYLSKPFHSEELLARLEALVRRASGRGTPSIDVGDLSVLPDEKAAFFKGRSVSLTAFEFRALEHLARHAGSVVSRADLIEHIYAEDMDLQSNVIDVLVSRLRRKTAAGMVETVRGHGYRIPVDDA</sequence>
<evidence type="ECO:0000259" key="5">
    <source>
        <dbReference type="PROSITE" id="PS51755"/>
    </source>
</evidence>
<accession>A0ABX1WH46</accession>
<keyword evidence="7" id="KW-1185">Reference proteome</keyword>
<evidence type="ECO:0000313" key="6">
    <source>
        <dbReference type="EMBL" id="NOD32580.1"/>
    </source>
</evidence>
<proteinExistence type="predicted"/>
<feature type="domain" description="Response regulatory" evidence="4">
    <location>
        <begin position="2"/>
        <end position="116"/>
    </location>
</feature>
<dbReference type="InterPro" id="IPR001867">
    <property type="entry name" value="OmpR/PhoB-type_DNA-bd"/>
</dbReference>
<dbReference type="Proteomes" id="UP000599383">
    <property type="component" value="Unassembled WGS sequence"/>
</dbReference>
<dbReference type="SMART" id="SM00862">
    <property type="entry name" value="Trans_reg_C"/>
    <property type="match status" value="1"/>
</dbReference>
<keyword evidence="2" id="KW-0597">Phosphoprotein</keyword>
<dbReference type="InterPro" id="IPR036388">
    <property type="entry name" value="WH-like_DNA-bd_sf"/>
</dbReference>
<dbReference type="RefSeq" id="WP_171120414.1">
    <property type="nucleotide sequence ID" value="NZ_WVQY01000012.1"/>
</dbReference>
<dbReference type="CDD" id="cd00383">
    <property type="entry name" value="trans_reg_C"/>
    <property type="match status" value="1"/>
</dbReference>
<dbReference type="Gene3D" id="1.10.10.10">
    <property type="entry name" value="Winged helix-like DNA-binding domain superfamily/Winged helix DNA-binding domain"/>
    <property type="match status" value="1"/>
</dbReference>
<dbReference type="Gene3D" id="6.10.250.690">
    <property type="match status" value="1"/>
</dbReference>
<evidence type="ECO:0000256" key="3">
    <source>
        <dbReference type="PROSITE-ProRule" id="PRU01091"/>
    </source>
</evidence>
<organism evidence="6 7">
    <name type="scientific">Ruegeria atlantica</name>
    <dbReference type="NCBI Taxonomy" id="81569"/>
    <lineage>
        <taxon>Bacteria</taxon>
        <taxon>Pseudomonadati</taxon>
        <taxon>Pseudomonadota</taxon>
        <taxon>Alphaproteobacteria</taxon>
        <taxon>Rhodobacterales</taxon>
        <taxon>Roseobacteraceae</taxon>
        <taxon>Ruegeria</taxon>
    </lineage>
</organism>
<dbReference type="PANTHER" id="PTHR48111:SF37">
    <property type="entry name" value="RESPONSE REGULATOR PROTEIN CARR"/>
    <property type="match status" value="1"/>
</dbReference>
<evidence type="ECO:0000256" key="1">
    <source>
        <dbReference type="ARBA" id="ARBA00023125"/>
    </source>
</evidence>
<name>A0ABX1WH46_9RHOB</name>
<dbReference type="Gene3D" id="3.40.50.2300">
    <property type="match status" value="1"/>
</dbReference>
<feature type="domain" description="OmpR/PhoB-type" evidence="5">
    <location>
        <begin position="124"/>
        <end position="218"/>
    </location>
</feature>
<evidence type="ECO:0000256" key="2">
    <source>
        <dbReference type="PROSITE-ProRule" id="PRU00169"/>
    </source>
</evidence>
<dbReference type="InterPro" id="IPR011006">
    <property type="entry name" value="CheY-like_superfamily"/>
</dbReference>
<dbReference type="PANTHER" id="PTHR48111">
    <property type="entry name" value="REGULATOR OF RPOS"/>
    <property type="match status" value="1"/>
</dbReference>
<evidence type="ECO:0000259" key="4">
    <source>
        <dbReference type="PROSITE" id="PS50110"/>
    </source>
</evidence>
<dbReference type="PROSITE" id="PS51755">
    <property type="entry name" value="OMPR_PHOB"/>
    <property type="match status" value="1"/>
</dbReference>
<dbReference type="InterPro" id="IPR016032">
    <property type="entry name" value="Sig_transdc_resp-reg_C-effctor"/>
</dbReference>
<gene>
    <name evidence="6" type="ORF">GS617_20090</name>
</gene>
<feature type="DNA-binding region" description="OmpR/PhoB-type" evidence="3">
    <location>
        <begin position="124"/>
        <end position="218"/>
    </location>
</feature>
<keyword evidence="1 3" id="KW-0238">DNA-binding</keyword>
<dbReference type="InterPro" id="IPR039420">
    <property type="entry name" value="WalR-like"/>
</dbReference>
<dbReference type="EMBL" id="WVQY01000012">
    <property type="protein sequence ID" value="NOD32580.1"/>
    <property type="molecule type" value="Genomic_DNA"/>
</dbReference>
<dbReference type="SUPFAM" id="SSF46894">
    <property type="entry name" value="C-terminal effector domain of the bipartite response regulators"/>
    <property type="match status" value="1"/>
</dbReference>
<comment type="caution">
    <text evidence="6">The sequence shown here is derived from an EMBL/GenBank/DDBJ whole genome shotgun (WGS) entry which is preliminary data.</text>
</comment>
<dbReference type="Pfam" id="PF00072">
    <property type="entry name" value="Response_reg"/>
    <property type="match status" value="1"/>
</dbReference>